<sequence length="67" mass="7481">MKDFWINVSRYPRYFITMLLGVFWNLLQPIAGLLKRPVTAIAFIGLVIGGLAFVSLTLRAMLGLPVS</sequence>
<protein>
    <recommendedName>
        <fullName evidence="3">DUF751 family protein</fullName>
    </recommendedName>
</protein>
<dbReference type="Pfam" id="PF05421">
    <property type="entry name" value="DUF751"/>
    <property type="match status" value="1"/>
</dbReference>
<dbReference type="InterPro" id="IPR008470">
    <property type="entry name" value="Uncharacterised_Ycf33"/>
</dbReference>
<dbReference type="OrthoDB" id="489556at2"/>
<dbReference type="eggNOG" id="ENOG50330BX">
    <property type="taxonomic scope" value="Bacteria"/>
</dbReference>
<dbReference type="KEGG" id="cyn:Cyan7425_0837"/>
<keyword evidence="1" id="KW-0472">Membrane</keyword>
<name>B8HWS0_CYAP4</name>
<reference evidence="2" key="1">
    <citation type="submission" date="2009-01" db="EMBL/GenBank/DDBJ databases">
        <title>Complete sequence of chromosome Cyanothece sp. PCC 7425.</title>
        <authorList>
            <consortium name="US DOE Joint Genome Institute"/>
            <person name="Lucas S."/>
            <person name="Copeland A."/>
            <person name="Lapidus A."/>
            <person name="Glavina del Rio T."/>
            <person name="Dalin E."/>
            <person name="Tice H."/>
            <person name="Bruce D."/>
            <person name="Goodwin L."/>
            <person name="Pitluck S."/>
            <person name="Sims D."/>
            <person name="Meineke L."/>
            <person name="Brettin T."/>
            <person name="Detter J.C."/>
            <person name="Han C."/>
            <person name="Larimer F."/>
            <person name="Land M."/>
            <person name="Hauser L."/>
            <person name="Kyrpides N."/>
            <person name="Ovchinnikova G."/>
            <person name="Liberton M."/>
            <person name="Stoeckel J."/>
            <person name="Banerjee A."/>
            <person name="Singh A."/>
            <person name="Page L."/>
            <person name="Sato H."/>
            <person name="Zhao L."/>
            <person name="Sherman L."/>
            <person name="Pakrasi H."/>
            <person name="Richardson P."/>
        </authorList>
    </citation>
    <scope>NUCLEOTIDE SEQUENCE</scope>
    <source>
        <strain evidence="2">PCC 7425</strain>
    </source>
</reference>
<accession>B8HWS0</accession>
<dbReference type="PANTHER" id="PTHR36049">
    <property type="entry name" value="TRANSMEMBRANE PROTEIN"/>
    <property type="match status" value="1"/>
</dbReference>
<evidence type="ECO:0008006" key="3">
    <source>
        <dbReference type="Google" id="ProtNLM"/>
    </source>
</evidence>
<organism evidence="2">
    <name type="scientific">Cyanothece sp. (strain PCC 7425 / ATCC 29141)</name>
    <dbReference type="NCBI Taxonomy" id="395961"/>
    <lineage>
        <taxon>Bacteria</taxon>
        <taxon>Bacillati</taxon>
        <taxon>Cyanobacteriota</taxon>
        <taxon>Cyanophyceae</taxon>
        <taxon>Gomontiellales</taxon>
        <taxon>Cyanothecaceae</taxon>
        <taxon>Cyanothece</taxon>
    </lineage>
</organism>
<feature type="transmembrane region" description="Helical" evidence="1">
    <location>
        <begin position="12"/>
        <end position="34"/>
    </location>
</feature>
<dbReference type="PANTHER" id="PTHR36049:SF3">
    <property type="match status" value="1"/>
</dbReference>
<keyword evidence="1" id="KW-1133">Transmembrane helix</keyword>
<proteinExistence type="predicted"/>
<evidence type="ECO:0000313" key="2">
    <source>
        <dbReference type="EMBL" id="ACL43223.1"/>
    </source>
</evidence>
<dbReference type="AlphaFoldDB" id="B8HWS0"/>
<dbReference type="EMBL" id="CP001344">
    <property type="protein sequence ID" value="ACL43223.1"/>
    <property type="molecule type" value="Genomic_DNA"/>
</dbReference>
<keyword evidence="1" id="KW-0812">Transmembrane</keyword>
<dbReference type="HOGENOM" id="CLU_189266_0_0_3"/>
<evidence type="ECO:0000256" key="1">
    <source>
        <dbReference type="SAM" id="Phobius"/>
    </source>
</evidence>
<dbReference type="STRING" id="395961.Cyan7425_0837"/>
<gene>
    <name evidence="2" type="ordered locus">Cyan7425_0837</name>
</gene>
<feature type="transmembrane region" description="Helical" evidence="1">
    <location>
        <begin position="40"/>
        <end position="62"/>
    </location>
</feature>